<dbReference type="AlphaFoldDB" id="A0A5M9GLU7"/>
<dbReference type="RefSeq" id="WP_141815074.1">
    <property type="nucleotide sequence ID" value="NZ_VFPL01000001.1"/>
</dbReference>
<evidence type="ECO:0000313" key="2">
    <source>
        <dbReference type="Proteomes" id="UP000322918"/>
    </source>
</evidence>
<dbReference type="EMBL" id="VWNE01000051">
    <property type="protein sequence ID" value="KAA8475682.1"/>
    <property type="molecule type" value="Genomic_DNA"/>
</dbReference>
<dbReference type="SUPFAM" id="SSF46785">
    <property type="entry name" value="Winged helix' DNA-binding domain"/>
    <property type="match status" value="1"/>
</dbReference>
<dbReference type="Proteomes" id="UP000322918">
    <property type="component" value="Unassembled WGS sequence"/>
</dbReference>
<dbReference type="PANTHER" id="PTHR46577">
    <property type="entry name" value="HTH-TYPE TRANSCRIPTIONAL REGULATORY PROTEIN GABR"/>
    <property type="match status" value="1"/>
</dbReference>
<proteinExistence type="predicted"/>
<dbReference type="InterPro" id="IPR015424">
    <property type="entry name" value="PyrdxlP-dep_Trfase"/>
</dbReference>
<keyword evidence="2" id="KW-1185">Reference proteome</keyword>
<organism evidence="1 2">
    <name type="scientific">Arcticibacter tournemirensis</name>
    <dbReference type="NCBI Taxonomy" id="699437"/>
    <lineage>
        <taxon>Bacteria</taxon>
        <taxon>Pseudomonadati</taxon>
        <taxon>Bacteroidota</taxon>
        <taxon>Sphingobacteriia</taxon>
        <taxon>Sphingobacteriales</taxon>
        <taxon>Sphingobacteriaceae</taxon>
        <taxon>Arcticibacter</taxon>
    </lineage>
</organism>
<comment type="caution">
    <text evidence="1">The sequence shown here is derived from an EMBL/GenBank/DDBJ whole genome shotgun (WGS) entry which is preliminary data.</text>
</comment>
<evidence type="ECO:0000313" key="1">
    <source>
        <dbReference type="EMBL" id="KAA8475682.1"/>
    </source>
</evidence>
<dbReference type="Gene3D" id="1.10.10.10">
    <property type="entry name" value="Winged helix-like DNA-binding domain superfamily/Winged helix DNA-binding domain"/>
    <property type="match status" value="1"/>
</dbReference>
<dbReference type="InterPro" id="IPR051446">
    <property type="entry name" value="HTH_trans_reg/aminotransferase"/>
</dbReference>
<dbReference type="InterPro" id="IPR036390">
    <property type="entry name" value="WH_DNA-bd_sf"/>
</dbReference>
<dbReference type="InterPro" id="IPR036388">
    <property type="entry name" value="WH-like_DNA-bd_sf"/>
</dbReference>
<accession>A0A5M9GLU7</accession>
<gene>
    <name evidence="1" type="ORF">F1649_21310</name>
</gene>
<evidence type="ECO:0008006" key="3">
    <source>
        <dbReference type="Google" id="ProtNLM"/>
    </source>
</evidence>
<reference evidence="1 2" key="1">
    <citation type="submission" date="2019-09" db="EMBL/GenBank/DDBJ databases">
        <title>Pararcticibacter amylolyticus gen. nov., sp. nov., isolated from a rottenly hemp rope, and reclassification of Pedobacter tournemirensis as Pararcticibacter tournemirensis comb. nov.</title>
        <authorList>
            <person name="Cai Y."/>
        </authorList>
    </citation>
    <scope>NUCLEOTIDE SEQUENCE [LARGE SCALE GENOMIC DNA]</scope>
    <source>
        <strain evidence="1 2">TF5-37.2-LB10</strain>
    </source>
</reference>
<dbReference type="InterPro" id="IPR015421">
    <property type="entry name" value="PyrdxlP-dep_Trfase_major"/>
</dbReference>
<protein>
    <recommendedName>
        <fullName evidence="3">PLP-dependent aminotransferase family protein</fullName>
    </recommendedName>
</protein>
<dbReference type="Gene3D" id="3.40.640.10">
    <property type="entry name" value="Type I PLP-dependent aspartate aminotransferase-like (Major domain)"/>
    <property type="match status" value="1"/>
</dbReference>
<name>A0A5M9GLU7_9SPHI</name>
<dbReference type="OrthoDB" id="163333at2"/>
<dbReference type="PANTHER" id="PTHR46577:SF1">
    <property type="entry name" value="HTH-TYPE TRANSCRIPTIONAL REGULATORY PROTEIN GABR"/>
    <property type="match status" value="1"/>
</dbReference>
<dbReference type="SUPFAM" id="SSF53383">
    <property type="entry name" value="PLP-dependent transferases"/>
    <property type="match status" value="1"/>
</dbReference>
<sequence>MPERQLELERKEGFSEKEETELYLKDLIRGMKPGDPFFSVRSLSRYLKVNRNTAEQILRKFTGEGILSSEPCIGYFVKESYLLHEPPSLYECSDAPFYYRASAPAFGAPYHPEYERFINLGCATPDPEILRFEKYLSLYQGTGVSFKQRLAGFEQDFNSTISRILLRRGISIPDANFCVIRDLALLLVVSSVIRKGDRVVMADWGDTEAEIAFLEAGAEIIYTGSDDEGMLVDELVSLSGSEKIRAVFIRPRAGVPACKRLSEERLNMLFEYAGAMDFVVIAKENEPDFCIDPIWPPQQNRKHFNRLVGISCICNVFPQYSRTDIVTGPADFISDLHLSSSIRSPKPDAFRSLVLIQMEEDGELQAQIKRLQNYYKGCRDYLSDAFDYYLGGRAVLTMPDEGLHAFIQFEKETDLSVLLDWMEEVCMYRQAANNHLAGDYNVSSVRLGFGFPDNSIHKSLFKKLNKII</sequence>